<dbReference type="Pfam" id="PF13607">
    <property type="entry name" value="Succ_CoA_lig"/>
    <property type="match status" value="1"/>
</dbReference>
<dbReference type="Pfam" id="PF13380">
    <property type="entry name" value="CoA_binding_2"/>
    <property type="match status" value="1"/>
</dbReference>
<gene>
    <name evidence="5" type="ORF">UK23_24135</name>
</gene>
<dbReference type="InterPro" id="IPR003781">
    <property type="entry name" value="CoA-bd"/>
</dbReference>
<reference evidence="5 6" key="1">
    <citation type="submission" date="2015-02" db="EMBL/GenBank/DDBJ databases">
        <authorList>
            <person name="Ju K.-S."/>
            <person name="Doroghazi J.R."/>
            <person name="Metcalf W."/>
        </authorList>
    </citation>
    <scope>NUCLEOTIDE SEQUENCE [LARGE SCALE GENOMIC DNA]</scope>
    <source>
        <strain evidence="5 6">NRRL B-16140</strain>
    </source>
</reference>
<dbReference type="PANTHER" id="PTHR43334:SF1">
    <property type="entry name" value="3-HYDROXYPROPIONATE--COA LIGASE [ADP-FORMING]"/>
    <property type="match status" value="1"/>
</dbReference>
<dbReference type="InterPro" id="IPR032875">
    <property type="entry name" value="Succ_CoA_lig_flav_dom"/>
</dbReference>
<dbReference type="GO" id="GO:0005524">
    <property type="term" value="F:ATP binding"/>
    <property type="evidence" value="ECO:0007669"/>
    <property type="project" value="UniProtKB-KW"/>
</dbReference>
<evidence type="ECO:0000256" key="1">
    <source>
        <dbReference type="ARBA" id="ARBA00022598"/>
    </source>
</evidence>
<comment type="caution">
    <text evidence="5">The sequence shown here is derived from an EMBL/GenBank/DDBJ whole genome shotgun (WGS) entry which is preliminary data.</text>
</comment>
<dbReference type="SUPFAM" id="SSF52210">
    <property type="entry name" value="Succinyl-CoA synthetase domains"/>
    <property type="match status" value="2"/>
</dbReference>
<protein>
    <submittedName>
        <fullName evidence="5">Acetyl-CoA synthetase</fullName>
    </submittedName>
</protein>
<feature type="domain" description="CoA-binding" evidence="4">
    <location>
        <begin position="7"/>
        <end position="102"/>
    </location>
</feature>
<dbReference type="InterPro" id="IPR051538">
    <property type="entry name" value="Acyl-CoA_Synth/Transferase"/>
</dbReference>
<dbReference type="InterPro" id="IPR043938">
    <property type="entry name" value="Ligase_CoA_dom"/>
</dbReference>
<dbReference type="Pfam" id="PF13549">
    <property type="entry name" value="ATP-grasp_5"/>
    <property type="match status" value="1"/>
</dbReference>
<dbReference type="SMART" id="SM00881">
    <property type="entry name" value="CoA_binding"/>
    <property type="match status" value="1"/>
</dbReference>
<dbReference type="AlphaFoldDB" id="A0A0F0GVS3"/>
<evidence type="ECO:0000313" key="5">
    <source>
        <dbReference type="EMBL" id="KJK46117.1"/>
    </source>
</evidence>
<dbReference type="InterPro" id="IPR013815">
    <property type="entry name" value="ATP_grasp_subdomain_1"/>
</dbReference>
<dbReference type="Gene3D" id="3.40.50.720">
    <property type="entry name" value="NAD(P)-binding Rossmann-like Domain"/>
    <property type="match status" value="1"/>
</dbReference>
<keyword evidence="1" id="KW-0436">Ligase</keyword>
<dbReference type="Gene3D" id="3.30.470.20">
    <property type="entry name" value="ATP-grasp fold, B domain"/>
    <property type="match status" value="1"/>
</dbReference>
<evidence type="ECO:0000256" key="3">
    <source>
        <dbReference type="ARBA" id="ARBA00022840"/>
    </source>
</evidence>
<dbReference type="eggNOG" id="COG1042">
    <property type="taxonomic scope" value="Bacteria"/>
</dbReference>
<dbReference type="Pfam" id="PF19045">
    <property type="entry name" value="Ligase_CoA_2"/>
    <property type="match status" value="1"/>
</dbReference>
<dbReference type="PANTHER" id="PTHR43334">
    <property type="entry name" value="ACETATE--COA LIGASE [ADP-FORMING]"/>
    <property type="match status" value="1"/>
</dbReference>
<evidence type="ECO:0000313" key="6">
    <source>
        <dbReference type="Proteomes" id="UP000033393"/>
    </source>
</evidence>
<dbReference type="InterPro" id="IPR016102">
    <property type="entry name" value="Succinyl-CoA_synth-like"/>
</dbReference>
<dbReference type="InterPro" id="IPR036291">
    <property type="entry name" value="NAD(P)-bd_dom_sf"/>
</dbReference>
<keyword evidence="6" id="KW-1185">Reference proteome</keyword>
<dbReference type="SUPFAM" id="SSF51735">
    <property type="entry name" value="NAD(P)-binding Rossmann-fold domains"/>
    <property type="match status" value="1"/>
</dbReference>
<dbReference type="OrthoDB" id="190266at2"/>
<evidence type="ECO:0000259" key="4">
    <source>
        <dbReference type="SMART" id="SM00881"/>
    </source>
</evidence>
<evidence type="ECO:0000256" key="2">
    <source>
        <dbReference type="ARBA" id="ARBA00022741"/>
    </source>
</evidence>
<accession>A0A0F0GVS3</accession>
<dbReference type="Gene3D" id="3.40.50.261">
    <property type="entry name" value="Succinyl-CoA synthetase domains"/>
    <property type="match status" value="2"/>
</dbReference>
<dbReference type="Gene3D" id="3.30.1490.20">
    <property type="entry name" value="ATP-grasp fold, A domain"/>
    <property type="match status" value="1"/>
</dbReference>
<keyword evidence="3" id="KW-0067">ATP-binding</keyword>
<dbReference type="GO" id="GO:0043758">
    <property type="term" value="F:acetate-CoA ligase (ADP-forming) activity"/>
    <property type="evidence" value="ECO:0007669"/>
    <property type="project" value="InterPro"/>
</dbReference>
<sequence>MSELSLLWNAESVAVIGATEREGALGRKPVAYLQRYGYPGRVLPINPKGGTILGYQAYPSVLDAPGPIDLAFIVVSADRVPAAVDDCVAAGIKVAIIASSGFAETGDEGAALQAETVARARAGGLRLIGPNCIGAVGFGNKVMATFSPLFSAEAVVSLEPGGLGIVSQSGALGFGAASLGIERGQRPGWVITTGNDADVSALEVLAELAQEPTCTGLLGYLENVPDVSALRSLAASGKPVALLKSGRSEEGGRAAASHTGALATDDRVLDAALRQFGIVRAGDIDELLDAGDAFVSPRRPAGPRVAVVTTSGGSGILAADDVVAQGLELTPLKDETRAALAEIIPSFGSANNPVDITAAVLSDPSLFDRSLEVIAADDTVDMIIGCFCVMTDGDVDKAVRALAKVAEKSGKPVLVSRTGADFLAPNARATLREAGLPDYPSPARAVRAAAALWQVSKPRSAEAPAGLGVETPAAELTEPELKALLAASGLSVPVGRVVASASEAKAVVDEVGGTAVFKAVVPGLVHKTDVGAVKVGVPSAEAAEAFDELSAFGGAVLVEELVGEGVELIIGVHTSDLGLVLTLGLGGIFTEALDDATSRLLPLAPGDAAQMVGELRGKALLDGARGRAAADVASLVRTLETVAALVSGWEGGFELDLNPVRVLESGTKILDAAHVIAKEV</sequence>
<dbReference type="RefSeq" id="WP_045313895.1">
    <property type="nucleotide sequence ID" value="NZ_JYJG01000184.1"/>
</dbReference>
<proteinExistence type="predicted"/>
<keyword evidence="2" id="KW-0547">Nucleotide-binding</keyword>
<name>A0A0F0GVS3_LENAE</name>
<dbReference type="EMBL" id="JYJG01000184">
    <property type="protein sequence ID" value="KJK46117.1"/>
    <property type="molecule type" value="Genomic_DNA"/>
</dbReference>
<dbReference type="SUPFAM" id="SSF56059">
    <property type="entry name" value="Glutathione synthetase ATP-binding domain-like"/>
    <property type="match status" value="1"/>
</dbReference>
<dbReference type="PATRIC" id="fig|68170.10.peg.6143"/>
<organism evidence="5 6">
    <name type="scientific">Lentzea aerocolonigenes</name>
    <name type="common">Lechevalieria aerocolonigenes</name>
    <name type="synonym">Saccharothrix aerocolonigenes</name>
    <dbReference type="NCBI Taxonomy" id="68170"/>
    <lineage>
        <taxon>Bacteria</taxon>
        <taxon>Bacillati</taxon>
        <taxon>Actinomycetota</taxon>
        <taxon>Actinomycetes</taxon>
        <taxon>Pseudonocardiales</taxon>
        <taxon>Pseudonocardiaceae</taxon>
        <taxon>Lentzea</taxon>
    </lineage>
</organism>
<dbReference type="Proteomes" id="UP000033393">
    <property type="component" value="Unassembled WGS sequence"/>
</dbReference>